<reference evidence="2" key="1">
    <citation type="submission" date="2013-08" db="EMBL/GenBank/DDBJ databases">
        <authorList>
            <person name="Mendez C."/>
            <person name="Richter M."/>
            <person name="Ferrer M."/>
            <person name="Sanchez J."/>
        </authorList>
    </citation>
    <scope>NUCLEOTIDE SEQUENCE</scope>
</reference>
<comment type="caution">
    <text evidence="2">The sequence shown here is derived from an EMBL/GenBank/DDBJ whole genome shotgun (WGS) entry which is preliminary data.</text>
</comment>
<sequence length="127" mass="13660">MRPLLSALRRNPTGALLVALQVAITLAVLVNAAWIVNQRIEKIEQPTGIDTRDTFVIDVLGLSKRFKIAQAESEDLAYLRSLPDVVAATATLGAPLTLSGGDTDLARSPGADAPPCPPISWRWMSRD</sequence>
<evidence type="ECO:0000313" key="2">
    <source>
        <dbReference type="EMBL" id="EQD51613.1"/>
    </source>
</evidence>
<reference evidence="2" key="2">
    <citation type="journal article" date="2014" name="ISME J.">
        <title>Microbial stratification in low pH oxic and suboxic macroscopic growths along an acid mine drainage.</title>
        <authorList>
            <person name="Mendez-Garcia C."/>
            <person name="Mesa V."/>
            <person name="Sprenger R.R."/>
            <person name="Richter M."/>
            <person name="Diez M.S."/>
            <person name="Solano J."/>
            <person name="Bargiela R."/>
            <person name="Golyshina O.V."/>
            <person name="Manteca A."/>
            <person name="Ramos J.L."/>
            <person name="Gallego J.R."/>
            <person name="Llorente I."/>
            <person name="Martins Dos Santos V.A."/>
            <person name="Jensen O.N."/>
            <person name="Pelaez A.I."/>
            <person name="Sanchez J."/>
            <person name="Ferrer M."/>
        </authorList>
    </citation>
    <scope>NUCLEOTIDE SEQUENCE</scope>
</reference>
<feature type="region of interest" description="Disordered" evidence="1">
    <location>
        <begin position="96"/>
        <end position="119"/>
    </location>
</feature>
<name>T1A405_9ZZZZ</name>
<accession>T1A405</accession>
<dbReference type="AlphaFoldDB" id="T1A405"/>
<gene>
    <name evidence="2" type="ORF">B1B_10948</name>
</gene>
<evidence type="ECO:0000256" key="1">
    <source>
        <dbReference type="SAM" id="MobiDB-lite"/>
    </source>
</evidence>
<organism evidence="2">
    <name type="scientific">mine drainage metagenome</name>
    <dbReference type="NCBI Taxonomy" id="410659"/>
    <lineage>
        <taxon>unclassified sequences</taxon>
        <taxon>metagenomes</taxon>
        <taxon>ecological metagenomes</taxon>
    </lineage>
</organism>
<dbReference type="EMBL" id="AUZY01007077">
    <property type="protein sequence ID" value="EQD51613.1"/>
    <property type="molecule type" value="Genomic_DNA"/>
</dbReference>
<protein>
    <submittedName>
        <fullName evidence="2">ABC transporter, permease protein</fullName>
    </submittedName>
</protein>
<proteinExistence type="predicted"/>